<dbReference type="EnsemblBacteria" id="ABM80348">
    <property type="protein sequence ID" value="ABM80348"/>
    <property type="gene ID" value="Hbut_0486"/>
</dbReference>
<organism evidence="1 2">
    <name type="scientific">Hyperthermus butylicus (strain DSM 5456 / JCM 9403 / PLM1-5)</name>
    <dbReference type="NCBI Taxonomy" id="415426"/>
    <lineage>
        <taxon>Archaea</taxon>
        <taxon>Thermoproteota</taxon>
        <taxon>Thermoprotei</taxon>
        <taxon>Desulfurococcales</taxon>
        <taxon>Pyrodictiaceae</taxon>
        <taxon>Hyperthermus</taxon>
    </lineage>
</organism>
<dbReference type="RefSeq" id="WP_011821666.1">
    <property type="nucleotide sequence ID" value="NC_008818.1"/>
</dbReference>
<dbReference type="Proteomes" id="UP000002593">
    <property type="component" value="Chromosome"/>
</dbReference>
<proteinExistence type="predicted"/>
<dbReference type="OrthoDB" id="15352at2157"/>
<dbReference type="KEGG" id="hbu:Hbut_0486"/>
<sequence>MAPKLPLERRAVRLQAANKVLLPLLSGVKRFSRLWRAYNPLLAGVSRVDQTRDYTVTILTVHLPASNPLVVALYTSAQESRPITPSQLGQRIARLRAQLAKLRGRVFNAADIVYAILAPRGFTSGAIKLARRLGVNTARKPEEVIQILAKYLTTRLNRLYLRLKGKLIWGELPLLIYALQELAAALGTKHRVIEPAQALQLAEKGGFLT</sequence>
<evidence type="ECO:0000313" key="1">
    <source>
        <dbReference type="EMBL" id="ABM80348.1"/>
    </source>
</evidence>
<dbReference type="EMBL" id="CP000493">
    <property type="protein sequence ID" value="ABM80348.1"/>
    <property type="molecule type" value="Genomic_DNA"/>
</dbReference>
<gene>
    <name evidence="1" type="ordered locus">Hbut_0486</name>
</gene>
<dbReference type="eggNOG" id="arCOG08585">
    <property type="taxonomic scope" value="Archaea"/>
</dbReference>
<name>A2BK37_HYPBU</name>
<dbReference type="AlphaFoldDB" id="A2BK37"/>
<dbReference type="GeneID" id="4781997"/>
<accession>A2BK37</accession>
<reference evidence="1 2" key="1">
    <citation type="journal article" date="2007" name="Archaea">
        <title>The genome of Hyperthermus butylicus: a sulfur-reducing, peptide fermenting, neutrophilic Crenarchaeote growing up to 108 degrees C.</title>
        <authorList>
            <person name="Brugger K."/>
            <person name="Chen L."/>
            <person name="Stark M."/>
            <person name="Zibat A."/>
            <person name="Redder P."/>
            <person name="Ruepp A."/>
            <person name="Awayez M."/>
            <person name="She Q."/>
            <person name="Garrett R.A."/>
            <person name="Klenk H.P."/>
        </authorList>
    </citation>
    <scope>NUCLEOTIDE SEQUENCE [LARGE SCALE GENOMIC DNA]</scope>
    <source>
        <strain evidence="2">DSM 5456 / JCM 9403 / PLM1-5</strain>
    </source>
</reference>
<keyword evidence="2" id="KW-1185">Reference proteome</keyword>
<protein>
    <submittedName>
        <fullName evidence="1">Uncharacterized protein</fullName>
    </submittedName>
</protein>
<dbReference type="HOGENOM" id="CLU_1259077_0_0_2"/>
<evidence type="ECO:0000313" key="2">
    <source>
        <dbReference type="Proteomes" id="UP000002593"/>
    </source>
</evidence>